<dbReference type="InterPro" id="IPR012816">
    <property type="entry name" value="NADAR"/>
</dbReference>
<reference evidence="3 4" key="1">
    <citation type="submission" date="2024-10" db="EMBL/GenBank/DDBJ databases">
        <authorList>
            <person name="Kim D."/>
        </authorList>
    </citation>
    <scope>NUCLEOTIDE SEQUENCE [LARGE SCALE GENOMIC DNA]</scope>
    <source>
        <strain evidence="3">Taebaek</strain>
    </source>
</reference>
<dbReference type="AlphaFoldDB" id="A0ABD2I756"/>
<dbReference type="SUPFAM" id="SSF143990">
    <property type="entry name" value="YbiA-like"/>
    <property type="match status" value="1"/>
</dbReference>
<dbReference type="CDD" id="cd15457">
    <property type="entry name" value="NADAR"/>
    <property type="match status" value="1"/>
</dbReference>
<sequence>MDSVAVPFLLDNVPSFKFFSRRFILSNHFVHTFNINLDGYGQINVMSSEHAYFLLKAAHFGDMASFHHIRHAPTPAAAKRLGRRIMPFVEQQWHAVRFEMMCRALRAKFAVEPLRRALQTTGYGPLVEASKDEYWAAGREMHEIGLTATANWLGQNALGEALMLIREEVRTHPPTPNNLVRHYVVAQASAEDYVIVAAAFDHEPFFIRVGNDMLQGLGLQRNLAVGDTLVIVGYYWRAAFERVAQIGHPTLPGWLHQGQIVRQAEAQSVQSVVLVPSFIMPGVVRAINNGRYQGHRIVCSINVLVNGRVHTLAKRNMGEDVIEHLEVGQNVQLHVMEVPAGWWCARNYILPPNALLGTGMEWQSNGGEVFPLWWRSEEGRRGRSVVVMERGRNGERKSEMRREQKGMEGEEARAKED</sequence>
<evidence type="ECO:0000259" key="2">
    <source>
        <dbReference type="Pfam" id="PF08719"/>
    </source>
</evidence>
<proteinExistence type="predicted"/>
<dbReference type="Gene3D" id="1.10.357.40">
    <property type="entry name" value="YbiA-like"/>
    <property type="match status" value="1"/>
</dbReference>
<name>A0ABD2I756_HETSC</name>
<feature type="region of interest" description="Disordered" evidence="1">
    <location>
        <begin position="389"/>
        <end position="417"/>
    </location>
</feature>
<evidence type="ECO:0000313" key="3">
    <source>
        <dbReference type="EMBL" id="KAL3073655.1"/>
    </source>
</evidence>
<evidence type="ECO:0000313" key="4">
    <source>
        <dbReference type="Proteomes" id="UP001620645"/>
    </source>
</evidence>
<feature type="domain" description="NADAR" evidence="2">
    <location>
        <begin position="24"/>
        <end position="170"/>
    </location>
</feature>
<dbReference type="InterPro" id="IPR037238">
    <property type="entry name" value="YbiA-like_sf"/>
</dbReference>
<dbReference type="EMBL" id="JBICCN010000365">
    <property type="protein sequence ID" value="KAL3073655.1"/>
    <property type="molecule type" value="Genomic_DNA"/>
</dbReference>
<dbReference type="Proteomes" id="UP001620645">
    <property type="component" value="Unassembled WGS sequence"/>
</dbReference>
<keyword evidence="4" id="KW-1185">Reference proteome</keyword>
<comment type="caution">
    <text evidence="3">The sequence shown here is derived from an EMBL/GenBank/DDBJ whole genome shotgun (WGS) entry which is preliminary data.</text>
</comment>
<evidence type="ECO:0000256" key="1">
    <source>
        <dbReference type="SAM" id="MobiDB-lite"/>
    </source>
</evidence>
<accession>A0ABD2I756</accession>
<gene>
    <name evidence="3" type="ORF">niasHS_017252</name>
</gene>
<protein>
    <recommendedName>
        <fullName evidence="2">NADAR domain-containing protein</fullName>
    </recommendedName>
</protein>
<dbReference type="NCBIfam" id="TIGR02464">
    <property type="entry name" value="ribofla_fusion"/>
    <property type="match status" value="1"/>
</dbReference>
<dbReference type="Pfam" id="PF08719">
    <property type="entry name" value="NADAR"/>
    <property type="match status" value="1"/>
</dbReference>
<organism evidence="3 4">
    <name type="scientific">Heterodera schachtii</name>
    <name type="common">Sugarbeet cyst nematode worm</name>
    <name type="synonym">Tylenchus schachtii</name>
    <dbReference type="NCBI Taxonomy" id="97005"/>
    <lineage>
        <taxon>Eukaryota</taxon>
        <taxon>Metazoa</taxon>
        <taxon>Ecdysozoa</taxon>
        <taxon>Nematoda</taxon>
        <taxon>Chromadorea</taxon>
        <taxon>Rhabditida</taxon>
        <taxon>Tylenchina</taxon>
        <taxon>Tylenchomorpha</taxon>
        <taxon>Tylenchoidea</taxon>
        <taxon>Heteroderidae</taxon>
        <taxon>Heteroderinae</taxon>
        <taxon>Heterodera</taxon>
    </lineage>
</organism>